<proteinExistence type="predicted"/>
<feature type="compositionally biased region" description="Basic and acidic residues" evidence="1">
    <location>
        <begin position="58"/>
        <end position="67"/>
    </location>
</feature>
<accession>A0ABQ2LQP6</accession>
<gene>
    <name evidence="2" type="ORF">GCM10012287_01570</name>
</gene>
<reference evidence="3" key="1">
    <citation type="journal article" date="2019" name="Int. J. Syst. Evol. Microbiol.">
        <title>The Global Catalogue of Microorganisms (GCM) 10K type strain sequencing project: providing services to taxonomists for standard genome sequencing and annotation.</title>
        <authorList>
            <consortium name="The Broad Institute Genomics Platform"/>
            <consortium name="The Broad Institute Genome Sequencing Center for Infectious Disease"/>
            <person name="Wu L."/>
            <person name="Ma J."/>
        </authorList>
    </citation>
    <scope>NUCLEOTIDE SEQUENCE [LARGE SCALE GENOMIC DNA]</scope>
    <source>
        <strain evidence="3">CGMCC 4.7178</strain>
    </source>
</reference>
<organism evidence="2 3">
    <name type="scientific">Streptomyces daqingensis</name>
    <dbReference type="NCBI Taxonomy" id="1472640"/>
    <lineage>
        <taxon>Bacteria</taxon>
        <taxon>Bacillati</taxon>
        <taxon>Actinomycetota</taxon>
        <taxon>Actinomycetes</taxon>
        <taxon>Kitasatosporales</taxon>
        <taxon>Streptomycetaceae</taxon>
        <taxon>Streptomyces</taxon>
    </lineage>
</organism>
<evidence type="ECO:0000313" key="3">
    <source>
        <dbReference type="Proteomes" id="UP000631535"/>
    </source>
</evidence>
<feature type="compositionally biased region" description="Low complexity" evidence="1">
    <location>
        <begin position="12"/>
        <end position="25"/>
    </location>
</feature>
<evidence type="ECO:0000256" key="1">
    <source>
        <dbReference type="SAM" id="MobiDB-lite"/>
    </source>
</evidence>
<dbReference type="Proteomes" id="UP000631535">
    <property type="component" value="Unassembled WGS sequence"/>
</dbReference>
<feature type="region of interest" description="Disordered" evidence="1">
    <location>
        <begin position="1"/>
        <end position="67"/>
    </location>
</feature>
<protein>
    <submittedName>
        <fullName evidence="2">Uncharacterized protein</fullName>
    </submittedName>
</protein>
<name>A0ABQ2LQP6_9ACTN</name>
<sequence length="118" mass="12809">MDETLTQPPREAAAATHAAGSPGAGSWETPGRRGPPIDPETPWQHPTPGARFPNLGETARRDPGRRPDVRLLDIEAILEEHGLRHPAPTLHVRKTGRLYHVCRTSIGSLGNSTVTWAC</sequence>
<dbReference type="EMBL" id="BMMP01000001">
    <property type="protein sequence ID" value="GGO41908.1"/>
    <property type="molecule type" value="Genomic_DNA"/>
</dbReference>
<comment type="caution">
    <text evidence="2">The sequence shown here is derived from an EMBL/GenBank/DDBJ whole genome shotgun (WGS) entry which is preliminary data.</text>
</comment>
<keyword evidence="3" id="KW-1185">Reference proteome</keyword>
<evidence type="ECO:0000313" key="2">
    <source>
        <dbReference type="EMBL" id="GGO41908.1"/>
    </source>
</evidence>